<accession>A0AAW1JJS2</accession>
<feature type="region of interest" description="Disordered" evidence="1">
    <location>
        <begin position="1"/>
        <end position="66"/>
    </location>
</feature>
<name>A0AAW1JJS2_POPJA</name>
<dbReference type="EMBL" id="JASPKY010000347">
    <property type="protein sequence ID" value="KAK9704578.1"/>
    <property type="molecule type" value="Genomic_DNA"/>
</dbReference>
<organism evidence="2 3">
    <name type="scientific">Popillia japonica</name>
    <name type="common">Japanese beetle</name>
    <dbReference type="NCBI Taxonomy" id="7064"/>
    <lineage>
        <taxon>Eukaryota</taxon>
        <taxon>Metazoa</taxon>
        <taxon>Ecdysozoa</taxon>
        <taxon>Arthropoda</taxon>
        <taxon>Hexapoda</taxon>
        <taxon>Insecta</taxon>
        <taxon>Pterygota</taxon>
        <taxon>Neoptera</taxon>
        <taxon>Endopterygota</taxon>
        <taxon>Coleoptera</taxon>
        <taxon>Polyphaga</taxon>
        <taxon>Scarabaeiformia</taxon>
        <taxon>Scarabaeidae</taxon>
        <taxon>Rutelinae</taxon>
        <taxon>Popillia</taxon>
    </lineage>
</organism>
<keyword evidence="3" id="KW-1185">Reference proteome</keyword>
<protein>
    <submittedName>
        <fullName evidence="2">Uncharacterized protein</fullName>
    </submittedName>
</protein>
<dbReference type="AlphaFoldDB" id="A0AAW1JJS2"/>
<reference evidence="2 3" key="1">
    <citation type="journal article" date="2024" name="BMC Genomics">
        <title>De novo assembly and annotation of Popillia japonica's genome with initial clues to its potential as an invasive pest.</title>
        <authorList>
            <person name="Cucini C."/>
            <person name="Boschi S."/>
            <person name="Funari R."/>
            <person name="Cardaioli E."/>
            <person name="Iannotti N."/>
            <person name="Marturano G."/>
            <person name="Paoli F."/>
            <person name="Bruttini M."/>
            <person name="Carapelli A."/>
            <person name="Frati F."/>
            <person name="Nardi F."/>
        </authorList>
    </citation>
    <scope>NUCLEOTIDE SEQUENCE [LARGE SCALE GENOMIC DNA]</scope>
    <source>
        <strain evidence="2">DMR45628</strain>
    </source>
</reference>
<feature type="compositionally biased region" description="Acidic residues" evidence="1">
    <location>
        <begin position="17"/>
        <end position="41"/>
    </location>
</feature>
<gene>
    <name evidence="2" type="ORF">QE152_g27796</name>
</gene>
<proteinExistence type="predicted"/>
<dbReference type="Proteomes" id="UP001458880">
    <property type="component" value="Unassembled WGS sequence"/>
</dbReference>
<evidence type="ECO:0000313" key="3">
    <source>
        <dbReference type="Proteomes" id="UP001458880"/>
    </source>
</evidence>
<sequence>MNRSNLGIPPVDTDGSCVDDSDDDPDFEMDDRDQECSTDDSSEWKAISSEDHPRSKPVWVGELSSD</sequence>
<evidence type="ECO:0000256" key="1">
    <source>
        <dbReference type="SAM" id="MobiDB-lite"/>
    </source>
</evidence>
<comment type="caution">
    <text evidence="2">The sequence shown here is derived from an EMBL/GenBank/DDBJ whole genome shotgun (WGS) entry which is preliminary data.</text>
</comment>
<evidence type="ECO:0000313" key="2">
    <source>
        <dbReference type="EMBL" id="KAK9704578.1"/>
    </source>
</evidence>